<protein>
    <submittedName>
        <fullName evidence="1">Uncharacterized protein</fullName>
    </submittedName>
</protein>
<organism evidence="1 2">
    <name type="scientific">Gangjinia marincola</name>
    <dbReference type="NCBI Taxonomy" id="578463"/>
    <lineage>
        <taxon>Bacteria</taxon>
        <taxon>Pseudomonadati</taxon>
        <taxon>Bacteroidota</taxon>
        <taxon>Flavobacteriia</taxon>
        <taxon>Flavobacteriales</taxon>
        <taxon>Flavobacteriaceae</taxon>
        <taxon>Gangjinia</taxon>
    </lineage>
</organism>
<reference evidence="2" key="1">
    <citation type="journal article" date="2019" name="Int. J. Syst. Evol. Microbiol.">
        <title>The Global Catalogue of Microorganisms (GCM) 10K type strain sequencing project: providing services to taxonomists for standard genome sequencing and annotation.</title>
        <authorList>
            <consortium name="The Broad Institute Genomics Platform"/>
            <consortium name="The Broad Institute Genome Sequencing Center for Infectious Disease"/>
            <person name="Wu L."/>
            <person name="Ma J."/>
        </authorList>
    </citation>
    <scope>NUCLEOTIDE SEQUENCE [LARGE SCALE GENOMIC DNA]</scope>
    <source>
        <strain evidence="2">JCM 16082</strain>
    </source>
</reference>
<accession>A0ABP3XRU2</accession>
<dbReference type="Proteomes" id="UP001500507">
    <property type="component" value="Unassembled WGS sequence"/>
</dbReference>
<evidence type="ECO:0000313" key="1">
    <source>
        <dbReference type="EMBL" id="GAA0871917.1"/>
    </source>
</evidence>
<sequence>MGCPAGQFYEYSYIGIAESKGDDDFTKIRLRDGVQLSAKVGYFVDFNADKMKGVAVLFNTIENERLTRNLINNIVSSKFGKLELLHDSPYIIQNKSSEDLTVFAKKLNEYSARQLNKMIINDSIVLTLKSGESFIFVYKK</sequence>
<gene>
    <name evidence="1" type="ORF">GCM10009117_10630</name>
</gene>
<dbReference type="EMBL" id="BAAAFG010000012">
    <property type="protein sequence ID" value="GAA0871917.1"/>
    <property type="molecule type" value="Genomic_DNA"/>
</dbReference>
<proteinExistence type="predicted"/>
<comment type="caution">
    <text evidence="1">The sequence shown here is derived from an EMBL/GenBank/DDBJ whole genome shotgun (WGS) entry which is preliminary data.</text>
</comment>
<name>A0ABP3XRU2_9FLAO</name>
<evidence type="ECO:0000313" key="2">
    <source>
        <dbReference type="Proteomes" id="UP001500507"/>
    </source>
</evidence>
<keyword evidence="2" id="KW-1185">Reference proteome</keyword>